<keyword evidence="6" id="KW-0106">Calcium</keyword>
<reference evidence="9 10" key="1">
    <citation type="submission" date="2019-03" db="EMBL/GenBank/DDBJ databases">
        <title>Deep-cultivation of Planctomycetes and their phenomic and genomic characterization uncovers novel biology.</title>
        <authorList>
            <person name="Wiegand S."/>
            <person name="Jogler M."/>
            <person name="Boedeker C."/>
            <person name="Pinto D."/>
            <person name="Vollmers J."/>
            <person name="Rivas-Marin E."/>
            <person name="Kohn T."/>
            <person name="Peeters S.H."/>
            <person name="Heuer A."/>
            <person name="Rast P."/>
            <person name="Oberbeckmann S."/>
            <person name="Bunk B."/>
            <person name="Jeske O."/>
            <person name="Meyerdierks A."/>
            <person name="Storesund J.E."/>
            <person name="Kallscheuer N."/>
            <person name="Luecker S."/>
            <person name="Lage O.M."/>
            <person name="Pohl T."/>
            <person name="Merkel B.J."/>
            <person name="Hornburger P."/>
            <person name="Mueller R.-W."/>
            <person name="Bruemmer F."/>
            <person name="Labrenz M."/>
            <person name="Spormann A.M."/>
            <person name="Op den Camp H."/>
            <person name="Overmann J."/>
            <person name="Amann R."/>
            <person name="Jetten M.S.M."/>
            <person name="Mascher T."/>
            <person name="Medema M.H."/>
            <person name="Devos D.P."/>
            <person name="Kaster A.-K."/>
            <person name="Ovreas L."/>
            <person name="Rohde M."/>
            <person name="Galperin M.Y."/>
            <person name="Jogler C."/>
        </authorList>
    </citation>
    <scope>NUCLEOTIDE SEQUENCE [LARGE SCALE GENOMIC DNA]</scope>
    <source>
        <strain evidence="9 10">Enr13</strain>
    </source>
</reference>
<evidence type="ECO:0000256" key="7">
    <source>
        <dbReference type="SAM" id="SignalP"/>
    </source>
</evidence>
<keyword evidence="3" id="KW-0479">Metal-binding</keyword>
<evidence type="ECO:0000256" key="6">
    <source>
        <dbReference type="ARBA" id="ARBA00022837"/>
    </source>
</evidence>
<dbReference type="GO" id="GO:0004065">
    <property type="term" value="F:arylsulfatase activity"/>
    <property type="evidence" value="ECO:0007669"/>
    <property type="project" value="UniProtKB-EC"/>
</dbReference>
<protein>
    <submittedName>
        <fullName evidence="9">Arylsulfatase</fullName>
        <ecNumber evidence="9">3.1.6.1</ecNumber>
    </submittedName>
</protein>
<dbReference type="OrthoDB" id="246867at2"/>
<evidence type="ECO:0000256" key="1">
    <source>
        <dbReference type="ARBA" id="ARBA00001913"/>
    </source>
</evidence>
<dbReference type="AlphaFoldDB" id="A0A518HND2"/>
<organism evidence="9 10">
    <name type="scientific">Stieleria neptunia</name>
    <dbReference type="NCBI Taxonomy" id="2527979"/>
    <lineage>
        <taxon>Bacteria</taxon>
        <taxon>Pseudomonadati</taxon>
        <taxon>Planctomycetota</taxon>
        <taxon>Planctomycetia</taxon>
        <taxon>Pirellulales</taxon>
        <taxon>Pirellulaceae</taxon>
        <taxon>Stieleria</taxon>
    </lineage>
</organism>
<feature type="chain" id="PRO_5022158313" evidence="7">
    <location>
        <begin position="23"/>
        <end position="453"/>
    </location>
</feature>
<name>A0A518HND2_9BACT</name>
<proteinExistence type="inferred from homology"/>
<dbReference type="GO" id="GO:0046872">
    <property type="term" value="F:metal ion binding"/>
    <property type="evidence" value="ECO:0007669"/>
    <property type="project" value="UniProtKB-KW"/>
</dbReference>
<feature type="signal peptide" evidence="7">
    <location>
        <begin position="1"/>
        <end position="22"/>
    </location>
</feature>
<sequence length="453" mass="50351" precursor="true">MNRLLRLLPILLWVAGATTANSKPPNVVLILSDDQGYTDYGFMGHGKIETPNLDKLARESALFRRGYVPTALCRPSLMTLVSGLYSHQNKTTGNDPARTPQNKAHAENTGKDARALLLEHIDRTGALPQWLAEKGYVSFQSGKWWEGSFRRGGFTEGMTKGYPNPGGRHGDAGLKIGRETMAPVTDFIDRSVEADKPFFVWYAPVMPHTPHNPPARLLDKYIKKGVQERIAKYYAMCEWFDETCGSLLDHIDSSGIAEETLVIYVTDNGWIQTEAGRYGPRSKRSPYELGTRTPIMFRWPGKIRPADRPELCSSIDFVPTVLAAAGATGPHDFPGLNLLPQLTSGQAIERDTLYGEAFAHDIADIENPQASLLYRWVIKGHDKLLLTYDGAPGYMRYPPQDAAPQLYDLKDDPGENKNLAKTNPKKVRELSALLDAWYIPTQRQSGKLAPGTP</sequence>
<evidence type="ECO:0000313" key="9">
    <source>
        <dbReference type="EMBL" id="QDV42358.1"/>
    </source>
</evidence>
<dbReference type="InterPro" id="IPR000917">
    <property type="entry name" value="Sulfatase_N"/>
</dbReference>
<comment type="cofactor">
    <cofactor evidence="1">
        <name>Ca(2+)</name>
        <dbReference type="ChEBI" id="CHEBI:29108"/>
    </cofactor>
</comment>
<dbReference type="EC" id="3.1.6.1" evidence="9"/>
<keyword evidence="5 9" id="KW-0378">Hydrolase</keyword>
<dbReference type="InterPro" id="IPR050738">
    <property type="entry name" value="Sulfatase"/>
</dbReference>
<feature type="domain" description="Sulfatase N-terminal" evidence="8">
    <location>
        <begin position="25"/>
        <end position="327"/>
    </location>
</feature>
<dbReference type="PANTHER" id="PTHR42693">
    <property type="entry name" value="ARYLSULFATASE FAMILY MEMBER"/>
    <property type="match status" value="1"/>
</dbReference>
<evidence type="ECO:0000313" key="10">
    <source>
        <dbReference type="Proteomes" id="UP000319004"/>
    </source>
</evidence>
<dbReference type="Pfam" id="PF00884">
    <property type="entry name" value="Sulfatase"/>
    <property type="match status" value="1"/>
</dbReference>
<gene>
    <name evidence="9" type="ORF">Enr13x_22030</name>
</gene>
<dbReference type="Gene3D" id="3.40.720.10">
    <property type="entry name" value="Alkaline Phosphatase, subunit A"/>
    <property type="match status" value="1"/>
</dbReference>
<dbReference type="InterPro" id="IPR017850">
    <property type="entry name" value="Alkaline_phosphatase_core_sf"/>
</dbReference>
<dbReference type="PANTHER" id="PTHR42693:SF42">
    <property type="entry name" value="ARYLSULFATASE G"/>
    <property type="match status" value="1"/>
</dbReference>
<dbReference type="Proteomes" id="UP000319004">
    <property type="component" value="Chromosome"/>
</dbReference>
<dbReference type="Gene3D" id="3.30.1120.10">
    <property type="match status" value="1"/>
</dbReference>
<evidence type="ECO:0000256" key="2">
    <source>
        <dbReference type="ARBA" id="ARBA00008779"/>
    </source>
</evidence>
<accession>A0A518HND2</accession>
<dbReference type="EMBL" id="CP037423">
    <property type="protein sequence ID" value="QDV42358.1"/>
    <property type="molecule type" value="Genomic_DNA"/>
</dbReference>
<comment type="similarity">
    <text evidence="2">Belongs to the sulfatase family.</text>
</comment>
<evidence type="ECO:0000256" key="3">
    <source>
        <dbReference type="ARBA" id="ARBA00022723"/>
    </source>
</evidence>
<evidence type="ECO:0000256" key="4">
    <source>
        <dbReference type="ARBA" id="ARBA00022729"/>
    </source>
</evidence>
<keyword evidence="4 7" id="KW-0732">Signal</keyword>
<evidence type="ECO:0000256" key="5">
    <source>
        <dbReference type="ARBA" id="ARBA00022801"/>
    </source>
</evidence>
<dbReference type="KEGG" id="snep:Enr13x_22030"/>
<keyword evidence="10" id="KW-1185">Reference proteome</keyword>
<dbReference type="CDD" id="cd16027">
    <property type="entry name" value="SGSH"/>
    <property type="match status" value="1"/>
</dbReference>
<dbReference type="SUPFAM" id="SSF53649">
    <property type="entry name" value="Alkaline phosphatase-like"/>
    <property type="match status" value="1"/>
</dbReference>
<dbReference type="RefSeq" id="WP_145386007.1">
    <property type="nucleotide sequence ID" value="NZ_CP037423.1"/>
</dbReference>
<evidence type="ECO:0000259" key="8">
    <source>
        <dbReference type="Pfam" id="PF00884"/>
    </source>
</evidence>